<accession>A0A139ABC5</accession>
<evidence type="ECO:0000313" key="1">
    <source>
        <dbReference type="EMBL" id="KXS13765.1"/>
    </source>
</evidence>
<dbReference type="EMBL" id="KQ965775">
    <property type="protein sequence ID" value="KXS13765.1"/>
    <property type="molecule type" value="Genomic_DNA"/>
</dbReference>
<keyword evidence="2" id="KW-1185">Reference proteome</keyword>
<sequence>MPQLFDGTKTGWGMRPGREGAVLGMWPLFRKDADSCACMKAIASSLPDGTKGKVSPYRKYLWESVTSVVCS</sequence>
<evidence type="ECO:0000313" key="2">
    <source>
        <dbReference type="Proteomes" id="UP000070544"/>
    </source>
</evidence>
<dbReference type="AlphaFoldDB" id="A0A139ABC5"/>
<organism evidence="1 2">
    <name type="scientific">Gonapodya prolifera (strain JEL478)</name>
    <name type="common">Monoblepharis prolifera</name>
    <dbReference type="NCBI Taxonomy" id="1344416"/>
    <lineage>
        <taxon>Eukaryota</taxon>
        <taxon>Fungi</taxon>
        <taxon>Fungi incertae sedis</taxon>
        <taxon>Chytridiomycota</taxon>
        <taxon>Chytridiomycota incertae sedis</taxon>
        <taxon>Monoblepharidomycetes</taxon>
        <taxon>Monoblepharidales</taxon>
        <taxon>Gonapodyaceae</taxon>
        <taxon>Gonapodya</taxon>
    </lineage>
</organism>
<name>A0A139ABC5_GONPJ</name>
<protein>
    <submittedName>
        <fullName evidence="1">Uncharacterized protein</fullName>
    </submittedName>
</protein>
<reference evidence="1 2" key="1">
    <citation type="journal article" date="2015" name="Genome Biol. Evol.">
        <title>Phylogenomic analyses indicate that early fungi evolved digesting cell walls of algal ancestors of land plants.</title>
        <authorList>
            <person name="Chang Y."/>
            <person name="Wang S."/>
            <person name="Sekimoto S."/>
            <person name="Aerts A.L."/>
            <person name="Choi C."/>
            <person name="Clum A."/>
            <person name="LaButti K.M."/>
            <person name="Lindquist E.A."/>
            <person name="Yee Ngan C."/>
            <person name="Ohm R.A."/>
            <person name="Salamov A.A."/>
            <person name="Grigoriev I.V."/>
            <person name="Spatafora J.W."/>
            <person name="Berbee M.L."/>
        </authorList>
    </citation>
    <scope>NUCLEOTIDE SEQUENCE [LARGE SCALE GENOMIC DNA]</scope>
    <source>
        <strain evidence="1 2">JEL478</strain>
    </source>
</reference>
<gene>
    <name evidence="1" type="ORF">M427DRAFT_136343</name>
</gene>
<dbReference type="Proteomes" id="UP000070544">
    <property type="component" value="Unassembled WGS sequence"/>
</dbReference>
<proteinExistence type="predicted"/>